<protein>
    <recommendedName>
        <fullName evidence="1">Integrase catalytic domain-containing protein</fullName>
    </recommendedName>
</protein>
<dbReference type="InterPro" id="IPR039537">
    <property type="entry name" value="Retrotran_Ty1/copia-like"/>
</dbReference>
<dbReference type="PROSITE" id="PS50994">
    <property type="entry name" value="INTEGRASE"/>
    <property type="match status" value="1"/>
</dbReference>
<feature type="domain" description="Integrase catalytic" evidence="1">
    <location>
        <begin position="1"/>
        <end position="99"/>
    </location>
</feature>
<proteinExistence type="predicted"/>
<dbReference type="GO" id="GO:0003676">
    <property type="term" value="F:nucleic acid binding"/>
    <property type="evidence" value="ECO:0007669"/>
    <property type="project" value="InterPro"/>
</dbReference>
<organism evidence="2 3">
    <name type="scientific">Fraxinus pennsylvanica</name>
    <dbReference type="NCBI Taxonomy" id="56036"/>
    <lineage>
        <taxon>Eukaryota</taxon>
        <taxon>Viridiplantae</taxon>
        <taxon>Streptophyta</taxon>
        <taxon>Embryophyta</taxon>
        <taxon>Tracheophyta</taxon>
        <taxon>Spermatophyta</taxon>
        <taxon>Magnoliopsida</taxon>
        <taxon>eudicotyledons</taxon>
        <taxon>Gunneridae</taxon>
        <taxon>Pentapetalae</taxon>
        <taxon>asterids</taxon>
        <taxon>lamiids</taxon>
        <taxon>Lamiales</taxon>
        <taxon>Oleaceae</taxon>
        <taxon>Oleeae</taxon>
        <taxon>Fraxinus</taxon>
    </lineage>
</organism>
<dbReference type="PANTHER" id="PTHR42648:SF28">
    <property type="entry name" value="TRANSPOSON-ENCODED PROTEIN WITH RIBONUCLEASE H-LIKE AND RETROVIRUS ZINC FINGER-LIKE DOMAINS"/>
    <property type="match status" value="1"/>
</dbReference>
<name>A0AAD2AF15_9LAMI</name>
<accession>A0AAD2AF15</accession>
<evidence type="ECO:0000313" key="2">
    <source>
        <dbReference type="EMBL" id="CAI9786514.1"/>
    </source>
</evidence>
<gene>
    <name evidence="2" type="ORF">FPE_LOCUS33944</name>
</gene>
<dbReference type="AlphaFoldDB" id="A0AAD2AF15"/>
<keyword evidence="3" id="KW-1185">Reference proteome</keyword>
<dbReference type="EMBL" id="OU503057">
    <property type="protein sequence ID" value="CAI9786514.1"/>
    <property type="molecule type" value="Genomic_DNA"/>
</dbReference>
<dbReference type="Proteomes" id="UP000834106">
    <property type="component" value="Chromosome 22"/>
</dbReference>
<dbReference type="PANTHER" id="PTHR42648">
    <property type="entry name" value="TRANSPOSASE, PUTATIVE-RELATED"/>
    <property type="match status" value="1"/>
</dbReference>
<dbReference type="Gene3D" id="3.30.420.10">
    <property type="entry name" value="Ribonuclease H-like superfamily/Ribonuclease H"/>
    <property type="match status" value="1"/>
</dbReference>
<evidence type="ECO:0000259" key="1">
    <source>
        <dbReference type="PROSITE" id="PS50994"/>
    </source>
</evidence>
<dbReference type="GO" id="GO:0015074">
    <property type="term" value="P:DNA integration"/>
    <property type="evidence" value="ECO:0007669"/>
    <property type="project" value="InterPro"/>
</dbReference>
<dbReference type="InterPro" id="IPR036397">
    <property type="entry name" value="RNaseH_sf"/>
</dbReference>
<evidence type="ECO:0000313" key="3">
    <source>
        <dbReference type="Proteomes" id="UP000834106"/>
    </source>
</evidence>
<dbReference type="SUPFAM" id="SSF53098">
    <property type="entry name" value="Ribonuclease H-like"/>
    <property type="match status" value="1"/>
</dbReference>
<dbReference type="InterPro" id="IPR012337">
    <property type="entry name" value="RNaseH-like_sf"/>
</dbReference>
<dbReference type="InterPro" id="IPR001584">
    <property type="entry name" value="Integrase_cat-core"/>
</dbReference>
<reference evidence="2" key="1">
    <citation type="submission" date="2023-05" db="EMBL/GenBank/DDBJ databases">
        <authorList>
            <person name="Huff M."/>
        </authorList>
    </citation>
    <scope>NUCLEOTIDE SEQUENCE</scope>
</reference>
<sequence>MIEKQIGKRVKRLRTNNGLEFYSNEFNNFYKAKGIRRYLTVRHTLQQNGVTERMNKNLMENVMCMLSNSGLSKIFLTEAASIAYFIINRPSLIAVEKRL</sequence>